<name>A0A8J5KFV2_ZINOF</name>
<dbReference type="EMBL" id="JACMSC010000014">
    <property type="protein sequence ID" value="KAG6488400.1"/>
    <property type="molecule type" value="Genomic_DNA"/>
</dbReference>
<gene>
    <name evidence="2" type="ORF">ZIOFF_049643</name>
    <name evidence="1" type="ORF">ZIOFF_075150</name>
</gene>
<dbReference type="Proteomes" id="UP000734854">
    <property type="component" value="Unassembled WGS sequence"/>
</dbReference>
<dbReference type="AlphaFoldDB" id="A0A8J5KFV2"/>
<accession>A0A8J5KFV2</accession>
<protein>
    <submittedName>
        <fullName evidence="2">Uncharacterized protein</fullName>
    </submittedName>
</protein>
<organism evidence="2 3">
    <name type="scientific">Zingiber officinale</name>
    <name type="common">Ginger</name>
    <name type="synonym">Amomum zingiber</name>
    <dbReference type="NCBI Taxonomy" id="94328"/>
    <lineage>
        <taxon>Eukaryota</taxon>
        <taxon>Viridiplantae</taxon>
        <taxon>Streptophyta</taxon>
        <taxon>Embryophyta</taxon>
        <taxon>Tracheophyta</taxon>
        <taxon>Spermatophyta</taxon>
        <taxon>Magnoliopsida</taxon>
        <taxon>Liliopsida</taxon>
        <taxon>Zingiberales</taxon>
        <taxon>Zingiberaceae</taxon>
        <taxon>Zingiber</taxon>
    </lineage>
</organism>
<keyword evidence="3" id="KW-1185">Reference proteome</keyword>
<comment type="caution">
    <text evidence="2">The sequence shown here is derived from an EMBL/GenBank/DDBJ whole genome shotgun (WGS) entry which is preliminary data.</text>
</comment>
<dbReference type="PANTHER" id="PTHR34569">
    <property type="entry name" value="EXPRESSED PROTEIN"/>
    <property type="match status" value="1"/>
</dbReference>
<dbReference type="OrthoDB" id="682663at2759"/>
<dbReference type="EMBL" id="JACMSC010000095">
    <property type="protein sequence ID" value="KAG6467050.1"/>
    <property type="molecule type" value="Genomic_DNA"/>
</dbReference>
<evidence type="ECO:0000313" key="3">
    <source>
        <dbReference type="Proteomes" id="UP000734854"/>
    </source>
</evidence>
<sequence>MFNDANDAMIKKPPLGPSESLLIRRRGKAVPAPLDLAPVVGAQEREYTSLRDVIVGGPPQSASVLASPVATPGAGEIRMKNRLVQQAAQAYLQPTPTAASQRPRRGLLLSSDGESCGEHLRHCLRFFAGICRSVWQFFCPFESSRFLLIHIRC</sequence>
<evidence type="ECO:0000313" key="2">
    <source>
        <dbReference type="EMBL" id="KAG6488400.1"/>
    </source>
</evidence>
<proteinExistence type="predicted"/>
<reference evidence="2 3" key="1">
    <citation type="submission" date="2020-08" db="EMBL/GenBank/DDBJ databases">
        <title>Plant Genome Project.</title>
        <authorList>
            <person name="Zhang R.-G."/>
        </authorList>
    </citation>
    <scope>NUCLEOTIDE SEQUENCE [LARGE SCALE GENOMIC DNA]</scope>
    <source>
        <tissue evidence="2">Rhizome</tissue>
    </source>
</reference>
<dbReference type="PANTHER" id="PTHR34569:SF2">
    <property type="entry name" value="EXPRESSED PROTEIN"/>
    <property type="match status" value="1"/>
</dbReference>
<evidence type="ECO:0000313" key="1">
    <source>
        <dbReference type="EMBL" id="KAG6467050.1"/>
    </source>
</evidence>